<comment type="caution">
    <text evidence="17">The sequence shown here is derived from an EMBL/GenBank/DDBJ whole genome shotgun (WGS) entry which is preliminary data.</text>
</comment>
<dbReference type="GO" id="GO:0043565">
    <property type="term" value="F:sequence-specific DNA binding"/>
    <property type="evidence" value="ECO:0007669"/>
    <property type="project" value="InterPro"/>
</dbReference>
<accession>A0AAW2DU65</accession>
<evidence type="ECO:0000256" key="9">
    <source>
        <dbReference type="ARBA" id="ARBA00023015"/>
    </source>
</evidence>
<dbReference type="PROSITE" id="PS50811">
    <property type="entry name" value="WRKY"/>
    <property type="match status" value="2"/>
</dbReference>
<keyword evidence="9" id="KW-0805">Transcription regulation</keyword>
<dbReference type="Gene3D" id="3.80.10.10">
    <property type="entry name" value="Ribonuclease Inhibitor"/>
    <property type="match status" value="2"/>
</dbReference>
<evidence type="ECO:0000256" key="12">
    <source>
        <dbReference type="ARBA" id="ARBA00023204"/>
    </source>
</evidence>
<dbReference type="Pfam" id="PF03106">
    <property type="entry name" value="WRKY"/>
    <property type="match status" value="2"/>
</dbReference>
<dbReference type="InterPro" id="IPR036576">
    <property type="entry name" value="WRKY_dom_sf"/>
</dbReference>
<feature type="repeat" description="TPR" evidence="14">
    <location>
        <begin position="36"/>
        <end position="69"/>
    </location>
</feature>
<evidence type="ECO:0000256" key="10">
    <source>
        <dbReference type="ARBA" id="ARBA00023125"/>
    </source>
</evidence>
<dbReference type="SMART" id="SM00028">
    <property type="entry name" value="TPR"/>
    <property type="match status" value="5"/>
</dbReference>
<feature type="region of interest" description="Disordered" evidence="15">
    <location>
        <begin position="600"/>
        <end position="624"/>
    </location>
</feature>
<feature type="compositionally biased region" description="Basic residues" evidence="15">
    <location>
        <begin position="520"/>
        <end position="531"/>
    </location>
</feature>
<organism evidence="17 18">
    <name type="scientific">Lithocarpus litseifolius</name>
    <dbReference type="NCBI Taxonomy" id="425828"/>
    <lineage>
        <taxon>Eukaryota</taxon>
        <taxon>Viridiplantae</taxon>
        <taxon>Streptophyta</taxon>
        <taxon>Embryophyta</taxon>
        <taxon>Tracheophyta</taxon>
        <taxon>Spermatophyta</taxon>
        <taxon>Magnoliopsida</taxon>
        <taxon>eudicotyledons</taxon>
        <taxon>Gunneridae</taxon>
        <taxon>Pentapetalae</taxon>
        <taxon>rosids</taxon>
        <taxon>fabids</taxon>
        <taxon>Fagales</taxon>
        <taxon>Fagaceae</taxon>
        <taxon>Lithocarpus</taxon>
    </lineage>
</organism>
<dbReference type="GO" id="GO:0006325">
    <property type="term" value="P:chromatin organization"/>
    <property type="evidence" value="ECO:0007669"/>
    <property type="project" value="UniProtKB-KW"/>
</dbReference>
<feature type="compositionally biased region" description="Polar residues" evidence="15">
    <location>
        <begin position="555"/>
        <end position="566"/>
    </location>
</feature>
<dbReference type="InterPro" id="IPR001611">
    <property type="entry name" value="Leu-rich_rpt"/>
</dbReference>
<comment type="subcellular location">
    <subcellularLocation>
        <location evidence="2">Chromosome</location>
    </subcellularLocation>
    <subcellularLocation>
        <location evidence="1">Nucleus</location>
    </subcellularLocation>
</comment>
<dbReference type="InterPro" id="IPR032675">
    <property type="entry name" value="LRR_dom_sf"/>
</dbReference>
<keyword evidence="4" id="KW-0158">Chromosome</keyword>
<keyword evidence="12" id="KW-0234">DNA repair</keyword>
<feature type="repeat" description="TPR" evidence="14">
    <location>
        <begin position="70"/>
        <end position="103"/>
    </location>
</feature>
<dbReference type="SUPFAM" id="SSF52058">
    <property type="entry name" value="L domain-like"/>
    <property type="match status" value="1"/>
</dbReference>
<sequence>MARPNKPNSTLTRPSPPAISSAVRHFSKAMSVGPSNYLYSNRSATYARLGNYSEALADAEKTVQLKPGWPKGYFRLGAARFGLGHFDEAVTAYSKGRECDPYDEGLKVGLAKAQSATFEPERKALAQKEKDLGNSAYMMKDFDTAIAHYTKAIELNDEDISLLLNRALTYLKMGQYVECIQDCDKAVESGRKLRSDSKMIAIALTRKGAAMVKMAKCSKDYEPAIEIFQKALTEHHNPDTLKKLDDAVKAKRDLELQLESFDPKLADEEHKKELLGPNTSINNQRFSRMESSKASHSDKKYQATEPSIVIANPFNSNDGYNWHKYGPMQVKGSEYPQSYYKCACVGCNFRKWVEQSPAGKITEIMYEGKHNHEMPQINKLAKEVSDLSGNINSQAKPDLVLQSLSGNMNILSEFAPAYSVPEKNQESTVSTQTKRDREEEGVAETREEVSHSDRTFLPTIAVDTTNDGYRWHKYGKKVNGSEYPRSNYRCAYPSCPAIKKAECSLAGHVSEIVYRGVHNHSKHQYRIKREKKAGNSSKSSQVVRAYTVPERDQESTQTALTQLTGSRDSEGEDAGTSEVPLSHKTVTELNIIMQTRSEVDLLDDGQKVDKGNPHQGDEKGEKQIASERHGMVFDVEPVKMTNSSDQKKFEIEEIGNLASQARQLQGVQIEEMQPQALSTQEEVFDVSAVIILKSSGHMESQIEDVEMEPEASEQCGFFLMQGGFGLTKPPKDEDWKNAKEIYLMDNEFSFLPENPMCPNLSALFLLRNYKLRMIPPSFFEYMPALQILNLSRTGIKSLPDSLIRLVSLKRLFLNDCHRLMMLSPIVGDLKLLEVLDLEGAKIMDLPMEIKELTNLTCLEVSFYGYMNNARFTVGRHVKRIMSRVPLDVEFELERCERCLKYINGVGVPRDITRVLQYATTFFLDRHATTKKLSNFGIRNMEKLKCIVMGECKVVQVIIGEADDSHENVSESYEELKVEDCPSIKSIVCCDIPAEHKTSYFLPKLKKISLHYMPGLVSISSGLRIAPKLEWLSFYNCPNLKNPLIDEVFISQDLKKIEGERSCWEALEWGNGRPDYLDEIFVPIDE</sequence>
<keyword evidence="11" id="KW-0804">Transcription</keyword>
<evidence type="ECO:0000259" key="16">
    <source>
        <dbReference type="PROSITE" id="PS50811"/>
    </source>
</evidence>
<comment type="similarity">
    <text evidence="3">Belongs to the Tonsoku family.</text>
</comment>
<feature type="region of interest" description="Disordered" evidence="15">
    <location>
        <begin position="421"/>
        <end position="452"/>
    </location>
</feature>
<reference evidence="17 18" key="1">
    <citation type="submission" date="2024-01" db="EMBL/GenBank/DDBJ databases">
        <title>A telomere-to-telomere, gap-free genome of sweet tea (Lithocarpus litseifolius).</title>
        <authorList>
            <person name="Zhou J."/>
        </authorList>
    </citation>
    <scope>NUCLEOTIDE SEQUENCE [LARGE SCALE GENOMIC DNA]</scope>
    <source>
        <strain evidence="17">Zhou-2022a</strain>
        <tissue evidence="17">Leaf</tissue>
    </source>
</reference>
<evidence type="ECO:0000256" key="14">
    <source>
        <dbReference type="PROSITE-ProRule" id="PRU00339"/>
    </source>
</evidence>
<keyword evidence="10" id="KW-0238">DNA-binding</keyword>
<keyword evidence="13" id="KW-0539">Nucleus</keyword>
<dbReference type="PANTHER" id="PTHR22904">
    <property type="entry name" value="TPR REPEAT CONTAINING PROTEIN"/>
    <property type="match status" value="1"/>
</dbReference>
<evidence type="ECO:0000256" key="8">
    <source>
        <dbReference type="ARBA" id="ARBA00022853"/>
    </source>
</evidence>
<dbReference type="GO" id="GO:0003700">
    <property type="term" value="F:DNA-binding transcription factor activity"/>
    <property type="evidence" value="ECO:0007669"/>
    <property type="project" value="InterPro"/>
</dbReference>
<feature type="repeat" description="TPR" evidence="14">
    <location>
        <begin position="126"/>
        <end position="159"/>
    </location>
</feature>
<feature type="compositionally biased region" description="Polar residues" evidence="15">
    <location>
        <begin position="277"/>
        <end position="286"/>
    </location>
</feature>
<feature type="domain" description="WRKY" evidence="16">
    <location>
        <begin position="460"/>
        <end position="523"/>
    </location>
</feature>
<evidence type="ECO:0000256" key="1">
    <source>
        <dbReference type="ARBA" id="ARBA00004123"/>
    </source>
</evidence>
<gene>
    <name evidence="17" type="ORF">SO802_000142</name>
</gene>
<feature type="compositionally biased region" description="Basic and acidic residues" evidence="15">
    <location>
        <begin position="604"/>
        <end position="624"/>
    </location>
</feature>
<dbReference type="GO" id="GO:0006281">
    <property type="term" value="P:DNA repair"/>
    <property type="evidence" value="ECO:0007669"/>
    <property type="project" value="UniProtKB-KW"/>
</dbReference>
<name>A0AAW2DU65_9ROSI</name>
<dbReference type="GO" id="GO:0005634">
    <property type="term" value="C:nucleus"/>
    <property type="evidence" value="ECO:0007669"/>
    <property type="project" value="UniProtKB-SubCell"/>
</dbReference>
<evidence type="ECO:0000256" key="5">
    <source>
        <dbReference type="ARBA" id="ARBA00022737"/>
    </source>
</evidence>
<evidence type="ECO:0000256" key="11">
    <source>
        <dbReference type="ARBA" id="ARBA00023163"/>
    </source>
</evidence>
<dbReference type="GO" id="GO:0005694">
    <property type="term" value="C:chromosome"/>
    <property type="evidence" value="ECO:0007669"/>
    <property type="project" value="UniProtKB-SubCell"/>
</dbReference>
<evidence type="ECO:0000256" key="15">
    <source>
        <dbReference type="SAM" id="MobiDB-lite"/>
    </source>
</evidence>
<feature type="compositionally biased region" description="Basic and acidic residues" evidence="15">
    <location>
        <begin position="287"/>
        <end position="302"/>
    </location>
</feature>
<feature type="region of interest" description="Disordered" evidence="15">
    <location>
        <begin position="520"/>
        <end position="582"/>
    </location>
</feature>
<dbReference type="FunFam" id="1.25.40.10:FF:000010">
    <property type="entry name" value="Stress-induced phosphoprotein 1"/>
    <property type="match status" value="1"/>
</dbReference>
<feature type="region of interest" description="Disordered" evidence="15">
    <location>
        <begin position="276"/>
        <end position="302"/>
    </location>
</feature>
<keyword evidence="5" id="KW-0677">Repeat</keyword>
<dbReference type="Gene3D" id="2.20.25.80">
    <property type="entry name" value="WRKY domain"/>
    <property type="match status" value="2"/>
</dbReference>
<evidence type="ECO:0000256" key="6">
    <source>
        <dbReference type="ARBA" id="ARBA00022763"/>
    </source>
</evidence>
<keyword evidence="7 14" id="KW-0802">TPR repeat</keyword>
<dbReference type="PANTHER" id="PTHR22904:SF533">
    <property type="entry name" value="HSP70-HSP90 ORGANIZING PROTEIN 3"/>
    <property type="match status" value="1"/>
</dbReference>
<dbReference type="AlphaFoldDB" id="A0AAW2DU65"/>
<feature type="domain" description="WRKY" evidence="16">
    <location>
        <begin position="317"/>
        <end position="375"/>
    </location>
</feature>
<dbReference type="InterPro" id="IPR011990">
    <property type="entry name" value="TPR-like_helical_dom_sf"/>
</dbReference>
<evidence type="ECO:0000256" key="13">
    <source>
        <dbReference type="ARBA" id="ARBA00023242"/>
    </source>
</evidence>
<protein>
    <recommendedName>
        <fullName evidence="16">WRKY domain-containing protein</fullName>
    </recommendedName>
</protein>
<dbReference type="Pfam" id="PF13855">
    <property type="entry name" value="LRR_8"/>
    <property type="match status" value="1"/>
</dbReference>
<dbReference type="EMBL" id="JAZDWU010000001">
    <property type="protein sequence ID" value="KAL0013073.1"/>
    <property type="molecule type" value="Genomic_DNA"/>
</dbReference>
<feature type="compositionally biased region" description="Basic and acidic residues" evidence="15">
    <location>
        <begin position="433"/>
        <end position="452"/>
    </location>
</feature>
<dbReference type="SMART" id="SM00774">
    <property type="entry name" value="WRKY"/>
    <property type="match status" value="2"/>
</dbReference>
<dbReference type="InterPro" id="IPR003657">
    <property type="entry name" value="WRKY_dom"/>
</dbReference>
<dbReference type="SUPFAM" id="SSF118290">
    <property type="entry name" value="WRKY DNA-binding domain"/>
    <property type="match status" value="2"/>
</dbReference>
<dbReference type="GO" id="GO:0051879">
    <property type="term" value="F:Hsp90 protein binding"/>
    <property type="evidence" value="ECO:0007669"/>
    <property type="project" value="TreeGrafter"/>
</dbReference>
<keyword evidence="6" id="KW-0227">DNA damage</keyword>
<dbReference type="PROSITE" id="PS50005">
    <property type="entry name" value="TPR"/>
    <property type="match status" value="3"/>
</dbReference>
<dbReference type="Proteomes" id="UP001459277">
    <property type="component" value="Unassembled WGS sequence"/>
</dbReference>
<dbReference type="Gene3D" id="1.25.40.10">
    <property type="entry name" value="Tetratricopeptide repeat domain"/>
    <property type="match status" value="2"/>
</dbReference>
<dbReference type="InterPro" id="IPR019734">
    <property type="entry name" value="TPR_rpt"/>
</dbReference>
<evidence type="ECO:0000313" key="18">
    <source>
        <dbReference type="Proteomes" id="UP001459277"/>
    </source>
</evidence>
<dbReference type="Pfam" id="PF13431">
    <property type="entry name" value="TPR_17"/>
    <property type="match status" value="1"/>
</dbReference>
<evidence type="ECO:0000256" key="2">
    <source>
        <dbReference type="ARBA" id="ARBA00004286"/>
    </source>
</evidence>
<dbReference type="SUPFAM" id="SSF48452">
    <property type="entry name" value="TPR-like"/>
    <property type="match status" value="2"/>
</dbReference>
<evidence type="ECO:0000256" key="4">
    <source>
        <dbReference type="ARBA" id="ARBA00022454"/>
    </source>
</evidence>
<keyword evidence="18" id="KW-1185">Reference proteome</keyword>
<evidence type="ECO:0000256" key="3">
    <source>
        <dbReference type="ARBA" id="ARBA00010999"/>
    </source>
</evidence>
<evidence type="ECO:0000256" key="7">
    <source>
        <dbReference type="ARBA" id="ARBA00022803"/>
    </source>
</evidence>
<keyword evidence="8" id="KW-0156">Chromatin regulator</keyword>
<proteinExistence type="inferred from homology"/>
<evidence type="ECO:0000313" key="17">
    <source>
        <dbReference type="EMBL" id="KAL0013073.1"/>
    </source>
</evidence>